<dbReference type="EMBL" id="BART01039068">
    <property type="protein sequence ID" value="GAH10359.1"/>
    <property type="molecule type" value="Genomic_DNA"/>
</dbReference>
<feature type="non-terminal residue" evidence="1">
    <location>
        <position position="1"/>
    </location>
</feature>
<name>X1DZK9_9ZZZZ</name>
<evidence type="ECO:0000313" key="1">
    <source>
        <dbReference type="EMBL" id="GAH10359.1"/>
    </source>
</evidence>
<evidence type="ECO:0008006" key="2">
    <source>
        <dbReference type="Google" id="ProtNLM"/>
    </source>
</evidence>
<protein>
    <recommendedName>
        <fullName evidence="2">Molecular chaperone DnaJ</fullName>
    </recommendedName>
</protein>
<dbReference type="Gene3D" id="6.20.20.10">
    <property type="match status" value="1"/>
</dbReference>
<dbReference type="AlphaFoldDB" id="X1DZK9"/>
<accession>X1DZK9</accession>
<comment type="caution">
    <text evidence="1">The sequence shown here is derived from an EMBL/GenBank/DDBJ whole genome shotgun (WGS) entry which is preliminary data.</text>
</comment>
<proteinExistence type="predicted"/>
<gene>
    <name evidence="1" type="ORF">S01H4_64429</name>
</gene>
<organism evidence="1">
    <name type="scientific">marine sediment metagenome</name>
    <dbReference type="NCBI Taxonomy" id="412755"/>
    <lineage>
        <taxon>unclassified sequences</taxon>
        <taxon>metagenomes</taxon>
        <taxon>ecological metagenomes</taxon>
    </lineage>
</organism>
<reference evidence="1" key="1">
    <citation type="journal article" date="2014" name="Front. Microbiol.">
        <title>High frequency of phylogenetically diverse reductive dehalogenase-homologous genes in deep subseafloor sedimentary metagenomes.</title>
        <authorList>
            <person name="Kawai M."/>
            <person name="Futagami T."/>
            <person name="Toyoda A."/>
            <person name="Takaki Y."/>
            <person name="Nishi S."/>
            <person name="Hori S."/>
            <person name="Arai W."/>
            <person name="Tsubouchi T."/>
            <person name="Morono Y."/>
            <person name="Uchiyama I."/>
            <person name="Ito T."/>
            <person name="Fujiyama A."/>
            <person name="Inagaki F."/>
            <person name="Takami H."/>
        </authorList>
    </citation>
    <scope>NUCLEOTIDE SEQUENCE</scope>
    <source>
        <strain evidence="1">Expedition CK06-06</strain>
    </source>
</reference>
<sequence>CPVCNGAGKIAKDSQGRLDTSVSTKKTITCHGCGGAGWVRVA</sequence>